<dbReference type="PRINTS" id="PR00111">
    <property type="entry name" value="ABHYDROLASE"/>
</dbReference>
<gene>
    <name evidence="2" type="ORF">ACFQKB_43810</name>
</gene>
<dbReference type="EMBL" id="JBHSXS010000059">
    <property type="protein sequence ID" value="MFC6886753.1"/>
    <property type="molecule type" value="Genomic_DNA"/>
</dbReference>
<dbReference type="InterPro" id="IPR050266">
    <property type="entry name" value="AB_hydrolase_sf"/>
</dbReference>
<keyword evidence="3" id="KW-1185">Reference proteome</keyword>
<dbReference type="Proteomes" id="UP001596380">
    <property type="component" value="Unassembled WGS sequence"/>
</dbReference>
<reference evidence="3" key="1">
    <citation type="journal article" date="2019" name="Int. J. Syst. Evol. Microbiol.">
        <title>The Global Catalogue of Microorganisms (GCM) 10K type strain sequencing project: providing services to taxonomists for standard genome sequencing and annotation.</title>
        <authorList>
            <consortium name="The Broad Institute Genomics Platform"/>
            <consortium name="The Broad Institute Genome Sequencing Center for Infectious Disease"/>
            <person name="Wu L."/>
            <person name="Ma J."/>
        </authorList>
    </citation>
    <scope>NUCLEOTIDE SEQUENCE [LARGE SCALE GENOMIC DNA]</scope>
    <source>
        <strain evidence="3">JCM 3369</strain>
    </source>
</reference>
<dbReference type="PRINTS" id="PR00412">
    <property type="entry name" value="EPOXHYDRLASE"/>
</dbReference>
<dbReference type="Gene3D" id="3.40.50.1820">
    <property type="entry name" value="alpha/beta hydrolase"/>
    <property type="match status" value="1"/>
</dbReference>
<proteinExistence type="predicted"/>
<dbReference type="InterPro" id="IPR000073">
    <property type="entry name" value="AB_hydrolase_1"/>
</dbReference>
<comment type="caution">
    <text evidence="2">The sequence shown here is derived from an EMBL/GenBank/DDBJ whole genome shotgun (WGS) entry which is preliminary data.</text>
</comment>
<dbReference type="PANTHER" id="PTHR43798">
    <property type="entry name" value="MONOACYLGLYCEROL LIPASE"/>
    <property type="match status" value="1"/>
</dbReference>
<dbReference type="InterPro" id="IPR029058">
    <property type="entry name" value="AB_hydrolase_fold"/>
</dbReference>
<dbReference type="Pfam" id="PF00561">
    <property type="entry name" value="Abhydrolase_1"/>
    <property type="match status" value="1"/>
</dbReference>
<accession>A0ABW2D096</accession>
<dbReference type="RefSeq" id="WP_160819524.1">
    <property type="nucleotide sequence ID" value="NZ_JBHSXS010000059.1"/>
</dbReference>
<dbReference type="GO" id="GO:0016787">
    <property type="term" value="F:hydrolase activity"/>
    <property type="evidence" value="ECO:0007669"/>
    <property type="project" value="UniProtKB-KW"/>
</dbReference>
<evidence type="ECO:0000259" key="1">
    <source>
        <dbReference type="Pfam" id="PF00561"/>
    </source>
</evidence>
<keyword evidence="2" id="KW-0378">Hydrolase</keyword>
<protein>
    <submittedName>
        <fullName evidence="2">Alpha/beta fold hydrolase</fullName>
    </submittedName>
</protein>
<sequence>MPFADLGDVRLFYTDDAASTQSLQSAESAEHVPAPGRDPLLLVHGFAADSQDWAWHIEALRAAGHRVIAADLRGHGASSAPETGYRPEDLAGDLARLLDHLGVERVVAFGHSMGGMVVTALAHAHPERVRGLLCVDPAYGQPAEVAAFFPAMVDALGKDPHATVLGMEPVLYVPSTPPFVRTSHARKILATPAHVLAQAFPAMFTGDGAWGARPASDERIAARACPVLTIRADAAQAAWESELSKHPASRAVHWPESGHRLHEERPEQFLHAAIDWLEELGRLDELDKEKSA</sequence>
<dbReference type="SUPFAM" id="SSF53474">
    <property type="entry name" value="alpha/beta-Hydrolases"/>
    <property type="match status" value="1"/>
</dbReference>
<evidence type="ECO:0000313" key="3">
    <source>
        <dbReference type="Proteomes" id="UP001596380"/>
    </source>
</evidence>
<dbReference type="InterPro" id="IPR000639">
    <property type="entry name" value="Epox_hydrolase-like"/>
</dbReference>
<organism evidence="2 3">
    <name type="scientific">Actinomadura yumaensis</name>
    <dbReference type="NCBI Taxonomy" id="111807"/>
    <lineage>
        <taxon>Bacteria</taxon>
        <taxon>Bacillati</taxon>
        <taxon>Actinomycetota</taxon>
        <taxon>Actinomycetes</taxon>
        <taxon>Streptosporangiales</taxon>
        <taxon>Thermomonosporaceae</taxon>
        <taxon>Actinomadura</taxon>
    </lineage>
</organism>
<name>A0ABW2D096_9ACTN</name>
<evidence type="ECO:0000313" key="2">
    <source>
        <dbReference type="EMBL" id="MFC6886753.1"/>
    </source>
</evidence>
<feature type="domain" description="AB hydrolase-1" evidence="1">
    <location>
        <begin position="39"/>
        <end position="156"/>
    </location>
</feature>